<proteinExistence type="predicted"/>
<dbReference type="EMBL" id="JAYKXN010000004">
    <property type="protein sequence ID" value="KAK7293098.1"/>
    <property type="molecule type" value="Genomic_DNA"/>
</dbReference>
<feature type="compositionally biased region" description="Low complexity" evidence="1">
    <location>
        <begin position="27"/>
        <end position="40"/>
    </location>
</feature>
<sequence length="140" mass="15240">MPQQRIPPSLPSTIPLFTKSLSLTPLPSASSLSPWNLNSPSNPPNVPPSSASPPFFLLLDLHSFLCAAGNASAAMPRRLDVGRPFEDSLKLEDKLSESHNYSARLIQQVTRSWLHQRHQQGLDISPDIMISDMGAASTTV</sequence>
<dbReference type="Proteomes" id="UP001359559">
    <property type="component" value="Unassembled WGS sequence"/>
</dbReference>
<organism evidence="2 3">
    <name type="scientific">Clitoria ternatea</name>
    <name type="common">Butterfly pea</name>
    <dbReference type="NCBI Taxonomy" id="43366"/>
    <lineage>
        <taxon>Eukaryota</taxon>
        <taxon>Viridiplantae</taxon>
        <taxon>Streptophyta</taxon>
        <taxon>Embryophyta</taxon>
        <taxon>Tracheophyta</taxon>
        <taxon>Spermatophyta</taxon>
        <taxon>Magnoliopsida</taxon>
        <taxon>eudicotyledons</taxon>
        <taxon>Gunneridae</taxon>
        <taxon>Pentapetalae</taxon>
        <taxon>rosids</taxon>
        <taxon>fabids</taxon>
        <taxon>Fabales</taxon>
        <taxon>Fabaceae</taxon>
        <taxon>Papilionoideae</taxon>
        <taxon>50 kb inversion clade</taxon>
        <taxon>NPAAA clade</taxon>
        <taxon>indigoferoid/millettioid clade</taxon>
        <taxon>Phaseoleae</taxon>
        <taxon>Clitoria</taxon>
    </lineage>
</organism>
<reference evidence="2 3" key="1">
    <citation type="submission" date="2024-01" db="EMBL/GenBank/DDBJ databases">
        <title>The genomes of 5 underutilized Papilionoideae crops provide insights into root nodulation and disease resistance.</title>
        <authorList>
            <person name="Yuan L."/>
        </authorList>
    </citation>
    <scope>NUCLEOTIDE SEQUENCE [LARGE SCALE GENOMIC DNA]</scope>
    <source>
        <strain evidence="2">LY-2023</strain>
        <tissue evidence="2">Leaf</tissue>
    </source>
</reference>
<protein>
    <submittedName>
        <fullName evidence="2">Uncharacterized protein</fullName>
    </submittedName>
</protein>
<gene>
    <name evidence="2" type="ORF">RJT34_15959</name>
</gene>
<dbReference type="AlphaFoldDB" id="A0AAN9J8C6"/>
<feature type="region of interest" description="Disordered" evidence="1">
    <location>
        <begin position="27"/>
        <end position="49"/>
    </location>
</feature>
<evidence type="ECO:0000313" key="3">
    <source>
        <dbReference type="Proteomes" id="UP001359559"/>
    </source>
</evidence>
<evidence type="ECO:0000313" key="2">
    <source>
        <dbReference type="EMBL" id="KAK7293098.1"/>
    </source>
</evidence>
<accession>A0AAN9J8C6</accession>
<keyword evidence="3" id="KW-1185">Reference proteome</keyword>
<name>A0AAN9J8C6_CLITE</name>
<comment type="caution">
    <text evidence="2">The sequence shown here is derived from an EMBL/GenBank/DDBJ whole genome shotgun (WGS) entry which is preliminary data.</text>
</comment>
<evidence type="ECO:0000256" key="1">
    <source>
        <dbReference type="SAM" id="MobiDB-lite"/>
    </source>
</evidence>